<accession>A0AAV0G4A6</accession>
<dbReference type="Proteomes" id="UP001152523">
    <property type="component" value="Unassembled WGS sequence"/>
</dbReference>
<name>A0AAV0G4A6_9ASTE</name>
<gene>
    <name evidence="1" type="ORF">CEPIT_LOCUS39888</name>
</gene>
<protein>
    <submittedName>
        <fullName evidence="1">Uncharacterized protein</fullName>
    </submittedName>
</protein>
<dbReference type="AlphaFoldDB" id="A0AAV0G4A6"/>
<comment type="caution">
    <text evidence="1">The sequence shown here is derived from an EMBL/GenBank/DDBJ whole genome shotgun (WGS) entry which is preliminary data.</text>
</comment>
<evidence type="ECO:0000313" key="2">
    <source>
        <dbReference type="Proteomes" id="UP001152523"/>
    </source>
</evidence>
<reference evidence="1" key="1">
    <citation type="submission" date="2022-07" db="EMBL/GenBank/DDBJ databases">
        <authorList>
            <person name="Macas J."/>
            <person name="Novak P."/>
            <person name="Neumann P."/>
        </authorList>
    </citation>
    <scope>NUCLEOTIDE SEQUENCE</scope>
</reference>
<dbReference type="EMBL" id="CAMAPF010001041">
    <property type="protein sequence ID" value="CAH9142418.1"/>
    <property type="molecule type" value="Genomic_DNA"/>
</dbReference>
<evidence type="ECO:0000313" key="1">
    <source>
        <dbReference type="EMBL" id="CAH9142418.1"/>
    </source>
</evidence>
<sequence length="117" mass="12996">MSLSRTPVAGAASGRFPSSLPSTPFLSFSSLNSYMFAAVSFSISLCPHSTHCSGINDFIASPALPSWNREILISTERVLFHFLLFHFLDLYFYLVDIVHPLNLLGAQNTDNLLLNRM</sequence>
<organism evidence="1 2">
    <name type="scientific">Cuscuta epithymum</name>
    <dbReference type="NCBI Taxonomy" id="186058"/>
    <lineage>
        <taxon>Eukaryota</taxon>
        <taxon>Viridiplantae</taxon>
        <taxon>Streptophyta</taxon>
        <taxon>Embryophyta</taxon>
        <taxon>Tracheophyta</taxon>
        <taxon>Spermatophyta</taxon>
        <taxon>Magnoliopsida</taxon>
        <taxon>eudicotyledons</taxon>
        <taxon>Gunneridae</taxon>
        <taxon>Pentapetalae</taxon>
        <taxon>asterids</taxon>
        <taxon>lamiids</taxon>
        <taxon>Solanales</taxon>
        <taxon>Convolvulaceae</taxon>
        <taxon>Cuscuteae</taxon>
        <taxon>Cuscuta</taxon>
        <taxon>Cuscuta subgen. Cuscuta</taxon>
    </lineage>
</organism>
<keyword evidence="2" id="KW-1185">Reference proteome</keyword>
<proteinExistence type="predicted"/>